<proteinExistence type="predicted"/>
<accession>A0A059KTK5</accession>
<evidence type="ECO:0000313" key="1">
    <source>
        <dbReference type="EMBL" id="KDD65150.1"/>
    </source>
</evidence>
<protein>
    <submittedName>
        <fullName evidence="1">IacB protein</fullName>
    </submittedName>
</protein>
<evidence type="ECO:0000313" key="2">
    <source>
        <dbReference type="Proteomes" id="UP000026739"/>
    </source>
</evidence>
<dbReference type="eggNOG" id="ENOG5032S2Y">
    <property type="taxonomic scope" value="Bacteria"/>
</dbReference>
<reference evidence="1 2" key="1">
    <citation type="submission" date="2013-12" db="EMBL/GenBank/DDBJ databases">
        <authorList>
            <person name="Formusa P.A."/>
            <person name="Habash M."/>
            <person name="Lee H."/>
            <person name="Trevors J.T."/>
        </authorList>
    </citation>
    <scope>NUCLEOTIDE SEQUENCE [LARGE SCALE GENOMIC DNA]</scope>
    <source>
        <strain evidence="1 2">PD30</strain>
    </source>
</reference>
<dbReference type="EMBL" id="AZQQ01000110">
    <property type="protein sequence ID" value="KDD65150.1"/>
    <property type="molecule type" value="Genomic_DNA"/>
</dbReference>
<dbReference type="RefSeq" id="WP_033062066.1">
    <property type="nucleotide sequence ID" value="NZ_AZQQ01000110.1"/>
</dbReference>
<gene>
    <name evidence="1" type="ORF">V466_30690</name>
</gene>
<comment type="caution">
    <text evidence="1">The sequence shown here is derived from an EMBL/GenBank/DDBJ whole genome shotgun (WGS) entry which is preliminary data.</text>
</comment>
<sequence length="123" mass="13505">MSQATQEPLRVVFCIGITQNFFDLPTGEGLSVWKGFSQMMGSLGAMPGITVLGAMDDDRLMVGPSTTSPWTVYIMADVDCHQSVIDACNLFRTTPVNEYSLWRYAKVEARIGRPLTIPDAAKV</sequence>
<organism evidence="1 2">
    <name type="scientific">Pseudomonas mandelii PD30</name>
    <dbReference type="NCBI Taxonomy" id="1419583"/>
    <lineage>
        <taxon>Bacteria</taxon>
        <taxon>Pseudomonadati</taxon>
        <taxon>Pseudomonadota</taxon>
        <taxon>Gammaproteobacteria</taxon>
        <taxon>Pseudomonadales</taxon>
        <taxon>Pseudomonadaceae</taxon>
        <taxon>Pseudomonas</taxon>
    </lineage>
</organism>
<dbReference type="AlphaFoldDB" id="A0A059KTK5"/>
<dbReference type="Proteomes" id="UP000026739">
    <property type="component" value="Unassembled WGS sequence"/>
</dbReference>
<name>A0A059KTK5_9PSED</name>